<dbReference type="GO" id="GO:0016887">
    <property type="term" value="F:ATP hydrolysis activity"/>
    <property type="evidence" value="ECO:0007669"/>
    <property type="project" value="InterPro"/>
</dbReference>
<evidence type="ECO:0000259" key="2">
    <source>
        <dbReference type="Pfam" id="PF13476"/>
    </source>
</evidence>
<feature type="coiled-coil region" evidence="1">
    <location>
        <begin position="502"/>
        <end position="536"/>
    </location>
</feature>
<organism evidence="3 4">
    <name type="scientific">Hydrogenobacter hydrogenophilus</name>
    <dbReference type="NCBI Taxonomy" id="35835"/>
    <lineage>
        <taxon>Bacteria</taxon>
        <taxon>Pseudomonadati</taxon>
        <taxon>Aquificota</taxon>
        <taxon>Aquificia</taxon>
        <taxon>Aquificales</taxon>
        <taxon>Aquificaceae</taxon>
        <taxon>Hydrogenobacter</taxon>
    </lineage>
</organism>
<dbReference type="PANTHER" id="PTHR32114:SF2">
    <property type="entry name" value="ABC TRANSPORTER ABCH.3"/>
    <property type="match status" value="1"/>
</dbReference>
<dbReference type="Gene3D" id="3.40.50.300">
    <property type="entry name" value="P-loop containing nucleotide triphosphate hydrolases"/>
    <property type="match status" value="2"/>
</dbReference>
<accession>A0A285P1W0</accession>
<feature type="coiled-coil region" evidence="1">
    <location>
        <begin position="706"/>
        <end position="808"/>
    </location>
</feature>
<keyword evidence="4" id="KW-1185">Reference proteome</keyword>
<keyword evidence="3" id="KW-0378">Hydrolase</keyword>
<reference evidence="4" key="1">
    <citation type="submission" date="2017-09" db="EMBL/GenBank/DDBJ databases">
        <authorList>
            <person name="Varghese N."/>
            <person name="Submissions S."/>
        </authorList>
    </citation>
    <scope>NUCLEOTIDE SEQUENCE [LARGE SCALE GENOMIC DNA]</scope>
    <source>
        <strain evidence="4">DSM 2913</strain>
    </source>
</reference>
<proteinExistence type="predicted"/>
<sequence length="960" mass="113855">MRPILLELENFTVYRRQMVDFSDLNFFIIQGRTGAGKTSLIDAICYALYGKVPRYKGTNPQEYLLSKGQRRMRVRFEFSVKDKRYTVDRLYEISKPQVVRFYEGSKPLNLKVKEVEDYISKILGMDYETFTKVIVLPQGQFDRFLKPQRPTERREILNKLLGYDKIFEKMNQIIKETLNDLKGKKRVLEAEYSNLVNITEETVVNMEHQLENKKRQIEVLEREKEKLRSQLSRAMEKERIEEELSNKKSKLSELLKEQEQMQKKQEKLSIAKEISGYEHFLKEYEQLEKKSDELIEEKKRLESGHIMYKHELQNVEEELKSVEKEYEKLGELSSEIGHLKIERDLINQLLKIEEKIKQTTLDLEEKQKLKENLEEELKHLQENLKSKEDRLSQIEKQLKDLEGIEAKYAEAKERKTRYDELSKINLEIQKIEIQMKNLEELLKKLQFEREKLESKLFEASIHQIALRLSPGQLCPVCGNRIQTLPALSEKGTEEFTHIKQELEKIRQQEQKVISDIASQENRKKDLEQKRNELVDYEDFYKTYSQLKEKYETFLKLKEEEKQIRKQREDLMPRVLKKSEELTAIRTSLEHLNKDLAELNKGKQELLERLSRKIEDPYKELLAIERELIERQEIINQVQEKYKKIRDYRESLKAKLSIIEEKLRQNESDREDTRKKLGEIYQVLLPAIKKFGNIESLKSLCVPKEELQKLEEEISQYNMSVKSLQEELQSLEKALAQYPQDINRRSIEEELRSLENTINQIYQEVGSLSKDLQQAKENLRRKKEVEQELTQLTQELQKYEVLERDMRSDHFPDFISRYMLHSILDRASYYILKFSSGLYEFKLVDDERDNLYIIDRSSGYERSVLTLSGGETFLASLSLAFAVSDIVSHNAPLESIFIDEGFGSLDRETRESLGEFFEFIKLNAGRMVGIISHLEDLAEKFDQRILIEKKGDQSFVKVEIT</sequence>
<dbReference type="EMBL" id="OBEN01000009">
    <property type="protein sequence ID" value="SNZ15715.1"/>
    <property type="molecule type" value="Genomic_DNA"/>
</dbReference>
<dbReference type="Pfam" id="PF13476">
    <property type="entry name" value="AAA_23"/>
    <property type="match status" value="1"/>
</dbReference>
<keyword evidence="3" id="KW-0269">Exonuclease</keyword>
<dbReference type="InterPro" id="IPR027417">
    <property type="entry name" value="P-loop_NTPase"/>
</dbReference>
<keyword evidence="1" id="KW-0175">Coiled coil</keyword>
<protein>
    <submittedName>
        <fullName evidence="3">Exonuclease SbcC</fullName>
    </submittedName>
</protein>
<feature type="domain" description="Rad50/SbcC-type AAA" evidence="2">
    <location>
        <begin position="6"/>
        <end position="259"/>
    </location>
</feature>
<dbReference type="AlphaFoldDB" id="A0A285P1W0"/>
<dbReference type="GO" id="GO:0004527">
    <property type="term" value="F:exonuclease activity"/>
    <property type="evidence" value="ECO:0007669"/>
    <property type="project" value="UniProtKB-KW"/>
</dbReference>
<dbReference type="RefSeq" id="WP_096602819.1">
    <property type="nucleotide sequence ID" value="NZ_OBEN01000009.1"/>
</dbReference>
<evidence type="ECO:0000256" key="1">
    <source>
        <dbReference type="SAM" id="Coils"/>
    </source>
</evidence>
<keyword evidence="3" id="KW-0540">Nuclease</keyword>
<dbReference type="Pfam" id="PF13558">
    <property type="entry name" value="SbcC_Walker_B"/>
    <property type="match status" value="1"/>
</dbReference>
<feature type="coiled-coil region" evidence="1">
    <location>
        <begin position="588"/>
        <end position="675"/>
    </location>
</feature>
<evidence type="ECO:0000313" key="4">
    <source>
        <dbReference type="Proteomes" id="UP000218627"/>
    </source>
</evidence>
<gene>
    <name evidence="3" type="ORF">SAMN06265353_1424</name>
</gene>
<dbReference type="PANTHER" id="PTHR32114">
    <property type="entry name" value="ABC TRANSPORTER ABCH.3"/>
    <property type="match status" value="1"/>
</dbReference>
<dbReference type="SUPFAM" id="SSF52540">
    <property type="entry name" value="P-loop containing nucleoside triphosphate hydrolases"/>
    <property type="match status" value="2"/>
</dbReference>
<evidence type="ECO:0000313" key="3">
    <source>
        <dbReference type="EMBL" id="SNZ15715.1"/>
    </source>
</evidence>
<dbReference type="GO" id="GO:0006302">
    <property type="term" value="P:double-strand break repair"/>
    <property type="evidence" value="ECO:0007669"/>
    <property type="project" value="InterPro"/>
</dbReference>
<dbReference type="OrthoDB" id="9795626at2"/>
<dbReference type="InterPro" id="IPR038729">
    <property type="entry name" value="Rad50/SbcC_AAA"/>
</dbReference>
<dbReference type="Proteomes" id="UP000218627">
    <property type="component" value="Unassembled WGS sequence"/>
</dbReference>
<name>A0A285P1W0_9AQUI</name>
<feature type="coiled-coil region" evidence="1">
    <location>
        <begin position="171"/>
        <end position="458"/>
    </location>
</feature>